<dbReference type="PANTHER" id="PTHR43066:SF26">
    <property type="entry name" value="RHOMBOID PROTEASE GLPG"/>
    <property type="match status" value="1"/>
</dbReference>
<dbReference type="PANTHER" id="PTHR43066">
    <property type="entry name" value="RHOMBOID-RELATED PROTEIN"/>
    <property type="match status" value="1"/>
</dbReference>
<keyword evidence="9" id="KW-0378">Hydrolase</keyword>
<feature type="transmembrane region" description="Helical" evidence="7">
    <location>
        <begin position="165"/>
        <end position="186"/>
    </location>
</feature>
<keyword evidence="4 7" id="KW-0812">Transmembrane</keyword>
<reference evidence="9 10" key="1">
    <citation type="submission" date="2018-05" db="EMBL/GenBank/DDBJ databases">
        <title>Complete Genome Sequence of Methylobacterium sp. 17Sr1-43.</title>
        <authorList>
            <person name="Srinivasan S."/>
        </authorList>
    </citation>
    <scope>NUCLEOTIDE SEQUENCE [LARGE SCALE GENOMIC DNA]</scope>
    <source>
        <strain evidence="9 10">17Sr1-43</strain>
    </source>
</reference>
<dbReference type="AlphaFoldDB" id="A0A2U8VUL4"/>
<name>A0A2U8VUL4_9HYPH</name>
<keyword evidence="9" id="KW-0645">Protease</keyword>
<accession>A0A2U8VUL4</accession>
<organism evidence="9 10">
    <name type="scientific">Methylobacterium radiodurans</name>
    <dbReference type="NCBI Taxonomy" id="2202828"/>
    <lineage>
        <taxon>Bacteria</taxon>
        <taxon>Pseudomonadati</taxon>
        <taxon>Pseudomonadota</taxon>
        <taxon>Alphaproteobacteria</taxon>
        <taxon>Hyphomicrobiales</taxon>
        <taxon>Methylobacteriaceae</taxon>
        <taxon>Methylobacterium</taxon>
    </lineage>
</organism>
<feature type="transmembrane region" description="Helical" evidence="7">
    <location>
        <begin position="246"/>
        <end position="265"/>
    </location>
</feature>
<evidence type="ECO:0000313" key="10">
    <source>
        <dbReference type="Proteomes" id="UP000246058"/>
    </source>
</evidence>
<dbReference type="GO" id="GO:0006508">
    <property type="term" value="P:proteolysis"/>
    <property type="evidence" value="ECO:0007669"/>
    <property type="project" value="UniProtKB-KW"/>
</dbReference>
<dbReference type="Pfam" id="PF01694">
    <property type="entry name" value="Rhomboid"/>
    <property type="match status" value="1"/>
</dbReference>
<dbReference type="GO" id="GO:0004252">
    <property type="term" value="F:serine-type endopeptidase activity"/>
    <property type="evidence" value="ECO:0007669"/>
    <property type="project" value="InterPro"/>
</dbReference>
<keyword evidence="5 7" id="KW-1133">Transmembrane helix</keyword>
<evidence type="ECO:0000256" key="4">
    <source>
        <dbReference type="ARBA" id="ARBA00022692"/>
    </source>
</evidence>
<feature type="transmembrane region" description="Helical" evidence="7">
    <location>
        <begin position="105"/>
        <end position="126"/>
    </location>
</feature>
<keyword evidence="6 7" id="KW-0472">Membrane</keyword>
<dbReference type="InterPro" id="IPR035952">
    <property type="entry name" value="Rhomboid-like_sf"/>
</dbReference>
<evidence type="ECO:0000259" key="8">
    <source>
        <dbReference type="Pfam" id="PF01694"/>
    </source>
</evidence>
<evidence type="ECO:0000256" key="2">
    <source>
        <dbReference type="ARBA" id="ARBA00022475"/>
    </source>
</evidence>
<dbReference type="RefSeq" id="WP_109951914.1">
    <property type="nucleotide sequence ID" value="NZ_CP029551.1"/>
</dbReference>
<evidence type="ECO:0000256" key="7">
    <source>
        <dbReference type="SAM" id="Phobius"/>
    </source>
</evidence>
<keyword evidence="3" id="KW-0997">Cell inner membrane</keyword>
<gene>
    <name evidence="9" type="ORF">DK427_14695</name>
</gene>
<keyword evidence="10" id="KW-1185">Reference proteome</keyword>
<comment type="subcellular location">
    <subcellularLocation>
        <location evidence="1">Membrane</location>
        <topology evidence="1">Multi-pass membrane protein</topology>
    </subcellularLocation>
</comment>
<keyword evidence="2" id="KW-1003">Cell membrane</keyword>
<sequence>MDASPDFPRQSRVPVFNLPGVVTASIALLMAIHAARTLVLPDDWDIRLFDALALLPVRWTLWVDPDRAQAVIDAAGKTAIPGYAEAVETYIRVFASDPEPKLWTFATYALLHGSWLHVIFNSVWLAAFGSPVARRCGAWRYGLIGLAGTVAGGALHVAIDPLSTAPLVGASAGVSALMAAAARFVFQPPAAGYGSQPWQLPPRRPPETLPELLRNRTAATFLIIWLVTNLLFGLIALPFGGEGTSIAWDAHLGGFAAGFFLFPLVDPLSRRPH</sequence>
<feature type="transmembrane region" description="Helical" evidence="7">
    <location>
        <begin position="138"/>
        <end position="159"/>
    </location>
</feature>
<feature type="transmembrane region" description="Helical" evidence="7">
    <location>
        <begin position="218"/>
        <end position="240"/>
    </location>
</feature>
<evidence type="ECO:0000256" key="5">
    <source>
        <dbReference type="ARBA" id="ARBA00022989"/>
    </source>
</evidence>
<dbReference type="Gene3D" id="1.20.1540.10">
    <property type="entry name" value="Rhomboid-like"/>
    <property type="match status" value="1"/>
</dbReference>
<dbReference type="GO" id="GO:0016020">
    <property type="term" value="C:membrane"/>
    <property type="evidence" value="ECO:0007669"/>
    <property type="project" value="UniProtKB-SubCell"/>
</dbReference>
<dbReference type="SUPFAM" id="SSF144091">
    <property type="entry name" value="Rhomboid-like"/>
    <property type="match status" value="1"/>
</dbReference>
<dbReference type="OrthoDB" id="9797190at2"/>
<dbReference type="EMBL" id="CP029551">
    <property type="protein sequence ID" value="AWN36826.1"/>
    <property type="molecule type" value="Genomic_DNA"/>
</dbReference>
<dbReference type="InterPro" id="IPR022764">
    <property type="entry name" value="Peptidase_S54_rhomboid_dom"/>
</dbReference>
<evidence type="ECO:0000256" key="6">
    <source>
        <dbReference type="ARBA" id="ARBA00023136"/>
    </source>
</evidence>
<protein>
    <submittedName>
        <fullName evidence="9">Rhomboid family intramembrane serine protease</fullName>
    </submittedName>
</protein>
<evidence type="ECO:0000256" key="3">
    <source>
        <dbReference type="ARBA" id="ARBA00022519"/>
    </source>
</evidence>
<feature type="transmembrane region" description="Helical" evidence="7">
    <location>
        <begin position="15"/>
        <end position="35"/>
    </location>
</feature>
<dbReference type="KEGG" id="meti:DK427_14695"/>
<evidence type="ECO:0000256" key="1">
    <source>
        <dbReference type="ARBA" id="ARBA00004141"/>
    </source>
</evidence>
<dbReference type="Proteomes" id="UP000246058">
    <property type="component" value="Chromosome"/>
</dbReference>
<feature type="domain" description="Peptidase S54 rhomboid" evidence="8">
    <location>
        <begin position="101"/>
        <end position="261"/>
    </location>
</feature>
<proteinExistence type="predicted"/>
<evidence type="ECO:0000313" key="9">
    <source>
        <dbReference type="EMBL" id="AWN36826.1"/>
    </source>
</evidence>